<evidence type="ECO:0000313" key="8">
    <source>
        <dbReference type="EMBL" id="CAI3983364.1"/>
    </source>
</evidence>
<protein>
    <recommendedName>
        <fullName evidence="1">Calmodulin</fullName>
    </recommendedName>
</protein>
<dbReference type="InterPro" id="IPR018247">
    <property type="entry name" value="EF_Hand_1_Ca_BS"/>
</dbReference>
<evidence type="ECO:0000313" key="9">
    <source>
        <dbReference type="EMBL" id="CAL4770676.1"/>
    </source>
</evidence>
<evidence type="ECO:0000256" key="6">
    <source>
        <dbReference type="SAM" id="MobiDB-lite"/>
    </source>
</evidence>
<feature type="region of interest" description="Disordered" evidence="6">
    <location>
        <begin position="809"/>
        <end position="848"/>
    </location>
</feature>
<evidence type="ECO:0000256" key="2">
    <source>
        <dbReference type="ARBA" id="ARBA00022723"/>
    </source>
</evidence>
<feature type="domain" description="EF-hand" evidence="7">
    <location>
        <begin position="634"/>
        <end position="669"/>
    </location>
</feature>
<keyword evidence="2" id="KW-0479">Metal-binding</keyword>
<dbReference type="InterPro" id="IPR050230">
    <property type="entry name" value="CALM/Myosin/TropC-like"/>
</dbReference>
<evidence type="ECO:0000256" key="5">
    <source>
        <dbReference type="ARBA" id="ARBA00022990"/>
    </source>
</evidence>
<dbReference type="GO" id="GO:0016460">
    <property type="term" value="C:myosin II complex"/>
    <property type="evidence" value="ECO:0007669"/>
    <property type="project" value="TreeGrafter"/>
</dbReference>
<dbReference type="EMBL" id="CAMXCT010000797">
    <property type="protein sequence ID" value="CAI3983364.1"/>
    <property type="molecule type" value="Genomic_DNA"/>
</dbReference>
<dbReference type="Proteomes" id="UP001152797">
    <property type="component" value="Unassembled WGS sequence"/>
</dbReference>
<dbReference type="OrthoDB" id="445443at2759"/>
<keyword evidence="3" id="KW-0677">Repeat</keyword>
<keyword evidence="5" id="KW-0007">Acetylation</keyword>
<dbReference type="EMBL" id="CAMXCT030000797">
    <property type="protein sequence ID" value="CAL4770676.1"/>
    <property type="molecule type" value="Genomic_DNA"/>
</dbReference>
<proteinExistence type="predicted"/>
<organism evidence="8">
    <name type="scientific">Cladocopium goreaui</name>
    <dbReference type="NCBI Taxonomy" id="2562237"/>
    <lineage>
        <taxon>Eukaryota</taxon>
        <taxon>Sar</taxon>
        <taxon>Alveolata</taxon>
        <taxon>Dinophyceae</taxon>
        <taxon>Suessiales</taxon>
        <taxon>Symbiodiniaceae</taxon>
        <taxon>Cladocopium</taxon>
    </lineage>
</organism>
<evidence type="ECO:0000256" key="3">
    <source>
        <dbReference type="ARBA" id="ARBA00022737"/>
    </source>
</evidence>
<feature type="region of interest" description="Disordered" evidence="6">
    <location>
        <begin position="244"/>
        <end position="272"/>
    </location>
</feature>
<comment type="caution">
    <text evidence="8">The sequence shown here is derived from an EMBL/GenBank/DDBJ whole genome shotgun (WGS) entry which is preliminary data.</text>
</comment>
<dbReference type="InterPro" id="IPR002048">
    <property type="entry name" value="EF_hand_dom"/>
</dbReference>
<dbReference type="EMBL" id="CAMXCT020000797">
    <property type="protein sequence ID" value="CAL1136739.1"/>
    <property type="molecule type" value="Genomic_DNA"/>
</dbReference>
<feature type="domain" description="EF-hand" evidence="7">
    <location>
        <begin position="552"/>
        <end position="587"/>
    </location>
</feature>
<dbReference type="SUPFAM" id="SSF47473">
    <property type="entry name" value="EF-hand"/>
    <property type="match status" value="2"/>
</dbReference>
<dbReference type="Gene3D" id="1.10.238.10">
    <property type="entry name" value="EF-hand"/>
    <property type="match status" value="3"/>
</dbReference>
<keyword evidence="4" id="KW-0106">Calcium</keyword>
<dbReference type="GO" id="GO:0005509">
    <property type="term" value="F:calcium ion binding"/>
    <property type="evidence" value="ECO:0007669"/>
    <property type="project" value="InterPro"/>
</dbReference>
<feature type="compositionally biased region" description="Polar residues" evidence="6">
    <location>
        <begin position="838"/>
        <end position="848"/>
    </location>
</feature>
<dbReference type="PROSITE" id="PS00018">
    <property type="entry name" value="EF_HAND_1"/>
    <property type="match status" value="4"/>
</dbReference>
<dbReference type="Pfam" id="PF13202">
    <property type="entry name" value="EF-hand_5"/>
    <property type="match status" value="1"/>
</dbReference>
<feature type="domain" description="EF-hand" evidence="7">
    <location>
        <begin position="730"/>
        <end position="765"/>
    </location>
</feature>
<reference evidence="9 10" key="2">
    <citation type="submission" date="2024-05" db="EMBL/GenBank/DDBJ databases">
        <authorList>
            <person name="Chen Y."/>
            <person name="Shah S."/>
            <person name="Dougan E. K."/>
            <person name="Thang M."/>
            <person name="Chan C."/>
        </authorList>
    </citation>
    <scope>NUCLEOTIDE SEQUENCE [LARGE SCALE GENOMIC DNA]</scope>
</reference>
<feature type="compositionally biased region" description="Basic and acidic residues" evidence="6">
    <location>
        <begin position="262"/>
        <end position="272"/>
    </location>
</feature>
<reference evidence="8" key="1">
    <citation type="submission" date="2022-10" db="EMBL/GenBank/DDBJ databases">
        <authorList>
            <person name="Chen Y."/>
            <person name="Dougan E. K."/>
            <person name="Chan C."/>
            <person name="Rhodes N."/>
            <person name="Thang M."/>
        </authorList>
    </citation>
    <scope>NUCLEOTIDE SEQUENCE</scope>
</reference>
<feature type="domain" description="EF-hand" evidence="7">
    <location>
        <begin position="766"/>
        <end position="801"/>
    </location>
</feature>
<dbReference type="PANTHER" id="PTHR23048">
    <property type="entry name" value="MYOSIN LIGHT CHAIN 1, 3"/>
    <property type="match status" value="1"/>
</dbReference>
<feature type="region of interest" description="Disordered" evidence="6">
    <location>
        <begin position="290"/>
        <end position="327"/>
    </location>
</feature>
<dbReference type="PANTHER" id="PTHR23048:SF0">
    <property type="entry name" value="CALMODULIN LIKE 3"/>
    <property type="match status" value="1"/>
</dbReference>
<feature type="domain" description="EF-hand" evidence="7">
    <location>
        <begin position="674"/>
        <end position="709"/>
    </location>
</feature>
<dbReference type="PROSITE" id="PS50222">
    <property type="entry name" value="EF_HAND_2"/>
    <property type="match status" value="5"/>
</dbReference>
<evidence type="ECO:0000259" key="7">
    <source>
        <dbReference type="PROSITE" id="PS50222"/>
    </source>
</evidence>
<evidence type="ECO:0000256" key="1">
    <source>
        <dbReference type="ARBA" id="ARBA00020786"/>
    </source>
</evidence>
<evidence type="ECO:0000313" key="10">
    <source>
        <dbReference type="Proteomes" id="UP001152797"/>
    </source>
</evidence>
<dbReference type="CDD" id="cd00051">
    <property type="entry name" value="EFh"/>
    <property type="match status" value="1"/>
</dbReference>
<keyword evidence="10" id="KW-1185">Reference proteome</keyword>
<dbReference type="InterPro" id="IPR011992">
    <property type="entry name" value="EF-hand-dom_pair"/>
</dbReference>
<name>A0A9P1C1H9_9DINO</name>
<sequence>MSPTGSLEALREDLLWSEVLSSVLDEPLVPSPSTKGGQPVPASSPSQRSTGTRAATAPTQVSEWSRPLVVEHSFCRHQHRQYTVHVAADLLKGESFGRLRRRGYGFKLHKQRKRGLPAASSQFGFPGMELTSRSNCADVARRRNLAPTLERFPVLKTSGVRPPLPDLEEIDAADAAAAWSNPQKPKVQQQVQEHRFRLDRPWVAGNPQPRLFERQVGGLCEPEDENYFALDSFPSKASKVAPVRARSAAGAPRKSASAQQSKEPEKIEKKSLKSKLKEAFMKQMNDQKDVMDGVASEATRSRRRSSDGGMRFHVGASTGDDSEEAPKTGLWRLHHKESKSSRLYRVTTCRRMKDQSEDVMTGYRDRVNRYEVDVAQESFCRYFPAKHGNPWCSSDILEALADFGLKAQSRSEKIALNSVLDDYEDDEFGFNTFCTIIEEARCKIRNSRTHTVFQSFKYADTEDLGGLDGERVMKLLQNLNLAFEKDSSERHTVEAMVRDCNTDPITGLIGLSEVEFLVSAVREFMLQSKRRRERELKVEYQLSDAIFNQFRSQLIRFHKSFQELDGDDSGKLDPHEAMNLLSHFGCITSGMPLEQKLRAQALVSRYLGESEEHLLSFDRFLCVVQDLRLIGMEEKVEIVQSYFNQYDRDQSGQLTIKEICQILMDLRIQPRSLSEQEAMAQLIEETDSNGSGTMSVEDLLLLVQRILERIGELNRAELLQKAEALGFSTKQAHDLWHTFEALDSSEDGLIDVAEVAEAVSLMKWQISANKLHRHVAELDADGNGQLDFIEFLHLMRRMLDDVAAAGPVKIKTEELTSPRNRPAEEDDSAQKRTRTGGAPTSNPVPKKR</sequence>
<feature type="region of interest" description="Disordered" evidence="6">
    <location>
        <begin position="27"/>
        <end position="61"/>
    </location>
</feature>
<dbReference type="SMART" id="SM00054">
    <property type="entry name" value="EFh"/>
    <property type="match status" value="5"/>
</dbReference>
<evidence type="ECO:0000256" key="4">
    <source>
        <dbReference type="ARBA" id="ARBA00022837"/>
    </source>
</evidence>
<dbReference type="AlphaFoldDB" id="A0A9P1C1H9"/>
<feature type="compositionally biased region" description="Polar residues" evidence="6">
    <location>
        <begin position="31"/>
        <end position="61"/>
    </location>
</feature>
<gene>
    <name evidence="8" type="ORF">C1SCF055_LOCUS10982</name>
</gene>
<accession>A0A9P1C1H9</accession>